<feature type="domain" description="VQ" evidence="2">
    <location>
        <begin position="376"/>
        <end position="403"/>
    </location>
</feature>
<evidence type="ECO:0000313" key="4">
    <source>
        <dbReference type="Proteomes" id="UP001152523"/>
    </source>
</evidence>
<gene>
    <name evidence="3" type="ORF">CEPIT_LOCUS43318</name>
</gene>
<dbReference type="PANTHER" id="PTHR11439:SF486">
    <property type="entry name" value="RLK (RECEPTOR-LIKE KINASE) PROTEIN, PUTATIVE-RELATED"/>
    <property type="match status" value="1"/>
</dbReference>
<name>A0AAV0GG37_9ASTE</name>
<dbReference type="CDD" id="cd09272">
    <property type="entry name" value="RNase_HI_RT_Ty1"/>
    <property type="match status" value="1"/>
</dbReference>
<feature type="region of interest" description="Disordered" evidence="1">
    <location>
        <begin position="426"/>
        <end position="555"/>
    </location>
</feature>
<evidence type="ECO:0000313" key="3">
    <source>
        <dbReference type="EMBL" id="CAH9146881.1"/>
    </source>
</evidence>
<feature type="region of interest" description="Disordered" evidence="1">
    <location>
        <begin position="255"/>
        <end position="288"/>
    </location>
</feature>
<feature type="region of interest" description="Disordered" evidence="1">
    <location>
        <begin position="339"/>
        <end position="382"/>
    </location>
</feature>
<organism evidence="3 4">
    <name type="scientific">Cuscuta epithymum</name>
    <dbReference type="NCBI Taxonomy" id="186058"/>
    <lineage>
        <taxon>Eukaryota</taxon>
        <taxon>Viridiplantae</taxon>
        <taxon>Streptophyta</taxon>
        <taxon>Embryophyta</taxon>
        <taxon>Tracheophyta</taxon>
        <taxon>Spermatophyta</taxon>
        <taxon>Magnoliopsida</taxon>
        <taxon>eudicotyledons</taxon>
        <taxon>Gunneridae</taxon>
        <taxon>Pentapetalae</taxon>
        <taxon>asterids</taxon>
        <taxon>lamiids</taxon>
        <taxon>Solanales</taxon>
        <taxon>Convolvulaceae</taxon>
        <taxon>Cuscuteae</taxon>
        <taxon>Cuscuta</taxon>
        <taxon>Cuscuta subgen. Cuscuta</taxon>
    </lineage>
</organism>
<dbReference type="InterPro" id="IPR008889">
    <property type="entry name" value="VQ"/>
</dbReference>
<reference evidence="3" key="1">
    <citation type="submission" date="2022-07" db="EMBL/GenBank/DDBJ databases">
        <authorList>
            <person name="Macas J."/>
            <person name="Novak P."/>
            <person name="Neumann P."/>
        </authorList>
    </citation>
    <scope>NUCLEOTIDE SEQUENCE</scope>
</reference>
<feature type="compositionally biased region" description="Low complexity" evidence="1">
    <location>
        <begin position="273"/>
        <end position="282"/>
    </location>
</feature>
<sequence>MVVRSLNVHDDPFRPCEDDEEILGPEIPYLSAIGALMYLANNTRPDIAFSVNLLARYSSSPTRRHWNGVKHIFRYLNGTIDLGLYFKNGANATLIGYADAGYLSDPQKAKSQTGYLFTYGDTAISWRSMKQTLTATSSNHAELIALYEAGRECVWLRSMIQHIQNECGMDSGNDGKVGLLQQCSSSGGEEEEDEYYDAAAAGGADQPTTPITTATTFSNTINQQQQQNLLLVSPSSSSSTSLQQLQGQFLAQSPPALSLFDPQDDGDDEDDGNNFPQSLNSHFHNHHNNDAVGGGGLVWPPPPLGLLRSDQSPPLLFGGASHHHQHQVLAEMANNNHNQNFVALGRGGPGDLSSPPQPQPAAKKSNPKKRSRASRRAPTTVLTTDTSNFRQMVQEFTGIPAGPFSGSAGGLYSRRLDLFSGTARLSASMTTPGGRARREEGISPTNNPLMRRPSLSQQQNVGVDMTAAAFMRRKRPSPSNTNLDDDDDELRPPLGREINAGEEDQIVLAFQQPPFSYRNQSPSGLLNKNPAAGSGDQNDDERVFGSISSPPAAGD</sequence>
<evidence type="ECO:0000256" key="1">
    <source>
        <dbReference type="SAM" id="MobiDB-lite"/>
    </source>
</evidence>
<accession>A0AAV0GG37</accession>
<keyword evidence="4" id="KW-1185">Reference proteome</keyword>
<dbReference type="Proteomes" id="UP001152523">
    <property type="component" value="Unassembled WGS sequence"/>
</dbReference>
<feature type="compositionally biased region" description="Basic residues" evidence="1">
    <location>
        <begin position="365"/>
        <end position="375"/>
    </location>
</feature>
<protein>
    <recommendedName>
        <fullName evidence="2">VQ domain-containing protein</fullName>
    </recommendedName>
</protein>
<dbReference type="Pfam" id="PF05678">
    <property type="entry name" value="VQ"/>
    <property type="match status" value="1"/>
</dbReference>
<feature type="compositionally biased region" description="Polar residues" evidence="1">
    <location>
        <begin position="513"/>
        <end position="526"/>
    </location>
</feature>
<proteinExistence type="predicted"/>
<dbReference type="PANTHER" id="PTHR11439">
    <property type="entry name" value="GAG-POL-RELATED RETROTRANSPOSON"/>
    <property type="match status" value="1"/>
</dbReference>
<comment type="caution">
    <text evidence="3">The sequence shown here is derived from an EMBL/GenBank/DDBJ whole genome shotgun (WGS) entry which is preliminary data.</text>
</comment>
<feature type="compositionally biased region" description="Acidic residues" evidence="1">
    <location>
        <begin position="262"/>
        <end position="272"/>
    </location>
</feature>
<dbReference type="EMBL" id="CAMAPF010001118">
    <property type="protein sequence ID" value="CAH9146881.1"/>
    <property type="molecule type" value="Genomic_DNA"/>
</dbReference>
<feature type="compositionally biased region" description="Polar residues" evidence="1">
    <location>
        <begin position="443"/>
        <end position="461"/>
    </location>
</feature>
<dbReference type="AlphaFoldDB" id="A0AAV0GG37"/>
<evidence type="ECO:0000259" key="2">
    <source>
        <dbReference type="Pfam" id="PF05678"/>
    </source>
</evidence>